<dbReference type="AlphaFoldDB" id="A0A5J4W0D3"/>
<comment type="caution">
    <text evidence="1">The sequence shown here is derived from an EMBL/GenBank/DDBJ whole genome shotgun (WGS) entry which is preliminary data.</text>
</comment>
<evidence type="ECO:0000313" key="2">
    <source>
        <dbReference type="Proteomes" id="UP000324800"/>
    </source>
</evidence>
<sequence>MNQVFWRIAGRMACSMAMNQADIYEHLQNICASFDLDEELVLLAFSLLHRYIKEMDKQLVLKSDAEYMYVFFICITLAQKALLDEGDATALNLALSLGLRCEKLKANQIKIFKNIGFNIFISYKDLLDIIDILPLREWQKFSFVSYGLYEITTQNVAVNQCFEVNTAPFAEKQFIIHQLNREIYQPQNQLISSITFIIAQQEFAKQQQALAYI</sequence>
<evidence type="ECO:0000313" key="1">
    <source>
        <dbReference type="EMBL" id="KAA6388242.1"/>
    </source>
</evidence>
<proteinExistence type="predicted"/>
<gene>
    <name evidence="1" type="ORF">EZS28_016230</name>
</gene>
<organism evidence="1 2">
    <name type="scientific">Streblomastix strix</name>
    <dbReference type="NCBI Taxonomy" id="222440"/>
    <lineage>
        <taxon>Eukaryota</taxon>
        <taxon>Metamonada</taxon>
        <taxon>Preaxostyla</taxon>
        <taxon>Oxymonadida</taxon>
        <taxon>Streblomastigidae</taxon>
        <taxon>Streblomastix</taxon>
    </lineage>
</organism>
<protein>
    <submittedName>
        <fullName evidence="1">Uncharacterized protein</fullName>
    </submittedName>
</protein>
<name>A0A5J4W0D3_9EUKA</name>
<reference evidence="1 2" key="1">
    <citation type="submission" date="2019-03" db="EMBL/GenBank/DDBJ databases">
        <title>Single cell metagenomics reveals metabolic interactions within the superorganism composed of flagellate Streblomastix strix and complex community of Bacteroidetes bacteria on its surface.</title>
        <authorList>
            <person name="Treitli S.C."/>
            <person name="Kolisko M."/>
            <person name="Husnik F."/>
            <person name="Keeling P."/>
            <person name="Hampl V."/>
        </authorList>
    </citation>
    <scope>NUCLEOTIDE SEQUENCE [LARGE SCALE GENOMIC DNA]</scope>
    <source>
        <strain evidence="1">ST1C</strain>
    </source>
</reference>
<accession>A0A5J4W0D3</accession>
<dbReference type="EMBL" id="SNRW01004062">
    <property type="protein sequence ID" value="KAA6388242.1"/>
    <property type="molecule type" value="Genomic_DNA"/>
</dbReference>
<dbReference type="Proteomes" id="UP000324800">
    <property type="component" value="Unassembled WGS sequence"/>
</dbReference>